<evidence type="ECO:0000313" key="1">
    <source>
        <dbReference type="EMBL" id="EJV15817.1"/>
    </source>
</evidence>
<protein>
    <recommendedName>
        <fullName evidence="3">MORN repeat protein</fullName>
    </recommendedName>
</protein>
<evidence type="ECO:0000313" key="2">
    <source>
        <dbReference type="Proteomes" id="UP000004117"/>
    </source>
</evidence>
<dbReference type="AlphaFoldDB" id="A0AAV3GJL4"/>
<name>A0AAV3GJL4_ENTFL</name>
<reference evidence="1 2" key="1">
    <citation type="submission" date="2012-04" db="EMBL/GenBank/DDBJ databases">
        <authorList>
            <person name="Weinstock G."/>
            <person name="Sodergren E."/>
            <person name="Lobos E.A."/>
            <person name="Fulton L."/>
            <person name="Fulton R."/>
            <person name="Courtney L."/>
            <person name="Fronick C."/>
            <person name="O'Laughlin M."/>
            <person name="Godfrey J."/>
            <person name="Wilson R.M."/>
            <person name="Miner T."/>
            <person name="Farmer C."/>
            <person name="Delehaunty K."/>
            <person name="Cordes M."/>
            <person name="Minx P."/>
            <person name="Tomlinson C."/>
            <person name="Chen J."/>
            <person name="Wollam A."/>
            <person name="Pepin K.H."/>
            <person name="Bhonagiri V."/>
            <person name="Zhang X."/>
            <person name="Suruliraj S."/>
            <person name="Warren W."/>
            <person name="Mitreva M."/>
            <person name="Mardis E.R."/>
            <person name="Wilson R.K."/>
        </authorList>
    </citation>
    <scope>NUCLEOTIDE SEQUENCE [LARGE SCALE GENOMIC DNA]</scope>
    <source>
        <strain evidence="1 2">ERV63</strain>
    </source>
</reference>
<dbReference type="Proteomes" id="UP000004117">
    <property type="component" value="Unassembled WGS sequence"/>
</dbReference>
<dbReference type="RefSeq" id="WP_002360842.1">
    <property type="nucleotide sequence ID" value="NZ_JH805728.1"/>
</dbReference>
<sequence>MGTRTAIFKEQADGTYQGIYCHWDGYIEGVGAVLYEHYQDPEKIQKVINQKKGLSCLGVKENVLYEYDNVGCRELTCCGWHEFCLYVRPETEMYLAQSLEEIREQQYLTLTDLDRIDGWTELVEGKVTFTPYRGSDNNGYLYAQRQSGEWLVSTMNCNGDMKDFEPLSKYFHEKKTKKETFCGEQKISKELVVIPE</sequence>
<comment type="caution">
    <text evidence="1">The sequence shown here is derived from an EMBL/GenBank/DDBJ whole genome shotgun (WGS) entry which is preliminary data.</text>
</comment>
<accession>A0AAV3GJL4</accession>
<evidence type="ECO:0008006" key="3">
    <source>
        <dbReference type="Google" id="ProtNLM"/>
    </source>
</evidence>
<gene>
    <name evidence="1" type="ORF">HMPREF1336_02056</name>
</gene>
<organism evidence="1 2">
    <name type="scientific">Enterococcus faecalis ERV63</name>
    <dbReference type="NCBI Taxonomy" id="1134793"/>
    <lineage>
        <taxon>Bacteria</taxon>
        <taxon>Bacillati</taxon>
        <taxon>Bacillota</taxon>
        <taxon>Bacilli</taxon>
        <taxon>Lactobacillales</taxon>
        <taxon>Enterococcaceae</taxon>
        <taxon>Enterococcus</taxon>
    </lineage>
</organism>
<dbReference type="EMBL" id="ALZR01000076">
    <property type="protein sequence ID" value="EJV15817.1"/>
    <property type="molecule type" value="Genomic_DNA"/>
</dbReference>
<proteinExistence type="predicted"/>